<name>A0A834LFW0_RHOSS</name>
<reference evidence="2" key="1">
    <citation type="submission" date="2019-11" db="EMBL/GenBank/DDBJ databases">
        <authorList>
            <person name="Liu Y."/>
            <person name="Hou J."/>
            <person name="Li T.-Q."/>
            <person name="Guan C.-H."/>
            <person name="Wu X."/>
            <person name="Wu H.-Z."/>
            <person name="Ling F."/>
            <person name="Zhang R."/>
            <person name="Shi X.-G."/>
            <person name="Ren J.-P."/>
            <person name="Chen E.-F."/>
            <person name="Sun J.-M."/>
        </authorList>
    </citation>
    <scope>NUCLEOTIDE SEQUENCE</scope>
    <source>
        <strain evidence="2">Adult_tree_wgs_1</strain>
        <tissue evidence="2">Leaves</tissue>
    </source>
</reference>
<feature type="compositionally biased region" description="Basic and acidic residues" evidence="1">
    <location>
        <begin position="28"/>
        <end position="40"/>
    </location>
</feature>
<evidence type="ECO:0000313" key="3">
    <source>
        <dbReference type="Proteomes" id="UP000626092"/>
    </source>
</evidence>
<comment type="caution">
    <text evidence="2">The sequence shown here is derived from an EMBL/GenBank/DDBJ whole genome shotgun (WGS) entry which is preliminary data.</text>
</comment>
<organism evidence="2 3">
    <name type="scientific">Rhododendron simsii</name>
    <name type="common">Sims's rhododendron</name>
    <dbReference type="NCBI Taxonomy" id="118357"/>
    <lineage>
        <taxon>Eukaryota</taxon>
        <taxon>Viridiplantae</taxon>
        <taxon>Streptophyta</taxon>
        <taxon>Embryophyta</taxon>
        <taxon>Tracheophyta</taxon>
        <taxon>Spermatophyta</taxon>
        <taxon>Magnoliopsida</taxon>
        <taxon>eudicotyledons</taxon>
        <taxon>Gunneridae</taxon>
        <taxon>Pentapetalae</taxon>
        <taxon>asterids</taxon>
        <taxon>Ericales</taxon>
        <taxon>Ericaceae</taxon>
        <taxon>Ericoideae</taxon>
        <taxon>Rhodoreae</taxon>
        <taxon>Rhododendron</taxon>
    </lineage>
</organism>
<evidence type="ECO:0000313" key="2">
    <source>
        <dbReference type="EMBL" id="KAF7134515.1"/>
    </source>
</evidence>
<feature type="compositionally biased region" description="Polar residues" evidence="1">
    <location>
        <begin position="41"/>
        <end position="53"/>
    </location>
</feature>
<sequence>MRRVPQGWSRERITRHPSTLVWRIFPESSRDESGSDRTDEAVSQTEAVLQTESEAIPERVSSSPVAAVRRSTRVPNPNPKYLSSLDYLLLTDNGEPSCYDEALQDMFVGGTDTQQPWSGQ</sequence>
<accession>A0A834LFW0</accession>
<keyword evidence="3" id="KW-1185">Reference proteome</keyword>
<dbReference type="EMBL" id="WJXA01000008">
    <property type="protein sequence ID" value="KAF7134515.1"/>
    <property type="molecule type" value="Genomic_DNA"/>
</dbReference>
<gene>
    <name evidence="2" type="ORF">RHSIM_Rhsim08G0181500</name>
</gene>
<dbReference type="AlphaFoldDB" id="A0A834LFW0"/>
<feature type="region of interest" description="Disordered" evidence="1">
    <location>
        <begin position="26"/>
        <end position="76"/>
    </location>
</feature>
<feature type="compositionally biased region" description="Low complexity" evidence="1">
    <location>
        <begin position="59"/>
        <end position="76"/>
    </location>
</feature>
<proteinExistence type="predicted"/>
<dbReference type="Proteomes" id="UP000626092">
    <property type="component" value="Unassembled WGS sequence"/>
</dbReference>
<evidence type="ECO:0000256" key="1">
    <source>
        <dbReference type="SAM" id="MobiDB-lite"/>
    </source>
</evidence>
<protein>
    <submittedName>
        <fullName evidence="2">Uncharacterized protein</fullName>
    </submittedName>
</protein>